<dbReference type="GO" id="GO:0004806">
    <property type="term" value="F:triacylglycerol lipase activity"/>
    <property type="evidence" value="ECO:0007669"/>
    <property type="project" value="TreeGrafter"/>
</dbReference>
<keyword evidence="5" id="KW-1185">Reference proteome</keyword>
<dbReference type="GO" id="GO:0008203">
    <property type="term" value="P:cholesterol metabolic process"/>
    <property type="evidence" value="ECO:0007669"/>
    <property type="project" value="InterPro"/>
</dbReference>
<evidence type="ECO:0000313" key="5">
    <source>
        <dbReference type="Proteomes" id="UP001329430"/>
    </source>
</evidence>
<feature type="domain" description="Alpha/beta hydrolase fold-3" evidence="3">
    <location>
        <begin position="349"/>
        <end position="497"/>
    </location>
</feature>
<dbReference type="Pfam" id="PF06350">
    <property type="entry name" value="HSL_N"/>
    <property type="match status" value="1"/>
</dbReference>
<dbReference type="GO" id="GO:0004771">
    <property type="term" value="F:sterol ester esterase activity"/>
    <property type="evidence" value="ECO:0007669"/>
    <property type="project" value="TreeGrafter"/>
</dbReference>
<evidence type="ECO:0008006" key="6">
    <source>
        <dbReference type="Google" id="ProtNLM"/>
    </source>
</evidence>
<accession>A0AAN7VBE5</accession>
<dbReference type="GO" id="GO:0019433">
    <property type="term" value="P:triglyceride catabolic process"/>
    <property type="evidence" value="ECO:0007669"/>
    <property type="project" value="TreeGrafter"/>
</dbReference>
<dbReference type="PANTHER" id="PTHR23025:SF3">
    <property type="entry name" value="HORMONE-SENSITIVE LIPASE"/>
    <property type="match status" value="1"/>
</dbReference>
<dbReference type="InterPro" id="IPR010468">
    <property type="entry name" value="HSL_N"/>
</dbReference>
<dbReference type="PANTHER" id="PTHR23025">
    <property type="entry name" value="TRIACYLGLYCEROL LIPASE"/>
    <property type="match status" value="1"/>
</dbReference>
<dbReference type="InterPro" id="IPR029058">
    <property type="entry name" value="AB_hydrolase_fold"/>
</dbReference>
<evidence type="ECO:0000259" key="3">
    <source>
        <dbReference type="Pfam" id="PF07859"/>
    </source>
</evidence>
<dbReference type="EMBL" id="JAVRBK010000005">
    <property type="protein sequence ID" value="KAK5643089.1"/>
    <property type="molecule type" value="Genomic_DNA"/>
</dbReference>
<feature type="domain" description="Hormone-sensitive lipase N-terminal" evidence="2">
    <location>
        <begin position="32"/>
        <end position="331"/>
    </location>
</feature>
<dbReference type="InterPro" id="IPR013094">
    <property type="entry name" value="AB_hydrolase_3"/>
</dbReference>
<dbReference type="GO" id="GO:0005829">
    <property type="term" value="C:cytosol"/>
    <property type="evidence" value="ECO:0007669"/>
    <property type="project" value="TreeGrafter"/>
</dbReference>
<evidence type="ECO:0000259" key="2">
    <source>
        <dbReference type="Pfam" id="PF06350"/>
    </source>
</evidence>
<name>A0AAN7VBE5_9COLE</name>
<proteinExistence type="predicted"/>
<reference evidence="4 5" key="1">
    <citation type="journal article" date="2024" name="Insects">
        <title>An Improved Chromosome-Level Genome Assembly of the Firefly Pyrocoelia pectoralis.</title>
        <authorList>
            <person name="Fu X."/>
            <person name="Meyer-Rochow V.B."/>
            <person name="Ballantyne L."/>
            <person name="Zhu X."/>
        </authorList>
    </citation>
    <scope>NUCLEOTIDE SEQUENCE [LARGE SCALE GENOMIC DNA]</scope>
    <source>
        <strain evidence="4">XCY_ONT2</strain>
    </source>
</reference>
<dbReference type="SUPFAM" id="SSF53474">
    <property type="entry name" value="alpha/beta-Hydrolases"/>
    <property type="match status" value="1"/>
</dbReference>
<evidence type="ECO:0000313" key="4">
    <source>
        <dbReference type="EMBL" id="KAK5643089.1"/>
    </source>
</evidence>
<feature type="compositionally biased region" description="Polar residues" evidence="1">
    <location>
        <begin position="536"/>
        <end position="549"/>
    </location>
</feature>
<feature type="region of interest" description="Disordered" evidence="1">
    <location>
        <begin position="536"/>
        <end position="555"/>
    </location>
</feature>
<gene>
    <name evidence="4" type="ORF">RI129_006934</name>
</gene>
<evidence type="ECO:0000256" key="1">
    <source>
        <dbReference type="SAM" id="MobiDB-lite"/>
    </source>
</evidence>
<organism evidence="4 5">
    <name type="scientific">Pyrocoelia pectoralis</name>
    <dbReference type="NCBI Taxonomy" id="417401"/>
    <lineage>
        <taxon>Eukaryota</taxon>
        <taxon>Metazoa</taxon>
        <taxon>Ecdysozoa</taxon>
        <taxon>Arthropoda</taxon>
        <taxon>Hexapoda</taxon>
        <taxon>Insecta</taxon>
        <taxon>Pterygota</taxon>
        <taxon>Neoptera</taxon>
        <taxon>Endopterygota</taxon>
        <taxon>Coleoptera</taxon>
        <taxon>Polyphaga</taxon>
        <taxon>Elateriformia</taxon>
        <taxon>Elateroidea</taxon>
        <taxon>Lampyridae</taxon>
        <taxon>Lampyrinae</taxon>
        <taxon>Pyrocoelia</taxon>
    </lineage>
</organism>
<feature type="domain" description="Alpha/beta hydrolase fold-3" evidence="3">
    <location>
        <begin position="663"/>
        <end position="722"/>
    </location>
</feature>
<dbReference type="Pfam" id="PF07859">
    <property type="entry name" value="Abhydrolase_3"/>
    <property type="match status" value="2"/>
</dbReference>
<dbReference type="Proteomes" id="UP001329430">
    <property type="component" value="Chromosome 5"/>
</dbReference>
<dbReference type="AlphaFoldDB" id="A0AAN7VBE5"/>
<protein>
    <recommendedName>
        <fullName evidence="6">Hormone-sensitive lipase</fullName>
    </recommendedName>
</protein>
<dbReference type="Gene3D" id="3.40.50.1820">
    <property type="entry name" value="alpha/beta hydrolase"/>
    <property type="match status" value="2"/>
</dbReference>
<sequence>MMLENQQILLENNSGSNQLDETQNVEPSDVNYDTLQDLCDNNINYFVNDNTDNGQRLHQSFVAIKEAVENIRPLTIDLRNISQKYNFEENYPANGYFSYTLIVDCTVTLILQFNKKVCLKRNNILFRKSSYVKEVESYASLLNSLVCYGEALKLLSLADKADCLFLDNLPEELMALSNDLDQHPFYGRNVGFQFCESIRPIMRFVILSMAIFSEAFYSHGSLFSKAKNSVTTTAKYILDPEERSKRVIKIFQYANVDFCKSFWFLAESELMKQVPLVVGQSVAVSKIIQIPPQPLLLNVDNREVSIPVPNSYIGKRPIQVRLISYEAREGMIGEVNTKNKLLPRSRGLMIHCHGGGFAAQSSQSHECYLREWAKQLEVPILSIDYSLAPEAPYPRALEESVFAYSWALQNSHLLGTTAERIVFVGDSAGGNLLLGLVQKCLALNLPLPHGIVPIYTPTWLSLGLSPSRLMLLIDPLLPIGFATRLIKAYVVPPISRDPPNALKNGDCTSDTESFEEVSQSDLVELQAHKSPVSDASESITCGSLSSPTADTKDTIKPTDISEIDIVSESTTQTVNPSDLLERYVLDSDTDTDGNRIAVLKQETSRQGYERSIHSRFLSVVANLRNRFGSWVSTTRENDEEIMLDTSKPYNILEECNYKINVEAFASPYHATDDVLSRFPQVRLVTTHLDPFLDDNVLFATKLKKLNKDVGLDVLPGLPHGFLNFSLISKEAEQGSKLCIQRIKEILDLDNLPPLHTES</sequence>
<comment type="caution">
    <text evidence="4">The sequence shown here is derived from an EMBL/GenBank/DDBJ whole genome shotgun (WGS) entry which is preliminary data.</text>
</comment>